<proteinExistence type="predicted"/>
<keyword evidence="2" id="KW-1185">Reference proteome</keyword>
<name>A0A1I0RCU4_9RHOB</name>
<protein>
    <submittedName>
        <fullName evidence="1">Uncharacterized protein</fullName>
    </submittedName>
</protein>
<evidence type="ECO:0000313" key="2">
    <source>
        <dbReference type="Proteomes" id="UP000199650"/>
    </source>
</evidence>
<accession>A0A1I0RCU4</accession>
<organism evidence="1 2">
    <name type="scientific">Aliiroseovarius sediminilitoris</name>
    <dbReference type="NCBI Taxonomy" id="1173584"/>
    <lineage>
        <taxon>Bacteria</taxon>
        <taxon>Pseudomonadati</taxon>
        <taxon>Pseudomonadota</taxon>
        <taxon>Alphaproteobacteria</taxon>
        <taxon>Rhodobacterales</taxon>
        <taxon>Paracoccaceae</taxon>
        <taxon>Aliiroseovarius</taxon>
    </lineage>
</organism>
<dbReference type="EMBL" id="FOJB01000005">
    <property type="protein sequence ID" value="SEW38549.1"/>
    <property type="molecule type" value="Genomic_DNA"/>
</dbReference>
<sequence>MVVLYLDMGSEGEVQISLPRDYLEDRADQQSGLRHGSVLLRVMLTNFLPVRRAQARRMSATQRGSSEQAAFITILIGDFQNLETRSRTLTEGGPKAAPNDLGLIPMTNTDANPQREIYVGIHPNGTPRAIIECSPSKSLSRRSCTHELRASGVAVVLDYRADVLPMWEDVQLRVERFLGCAVGG</sequence>
<evidence type="ECO:0000313" key="1">
    <source>
        <dbReference type="EMBL" id="SEW38549.1"/>
    </source>
</evidence>
<dbReference type="Proteomes" id="UP000199650">
    <property type="component" value="Unassembled WGS sequence"/>
</dbReference>
<dbReference type="AlphaFoldDB" id="A0A1I0RCU4"/>
<reference evidence="1 2" key="1">
    <citation type="submission" date="2016-10" db="EMBL/GenBank/DDBJ databases">
        <authorList>
            <person name="de Groot N.N."/>
        </authorList>
    </citation>
    <scope>NUCLEOTIDE SEQUENCE [LARGE SCALE GENOMIC DNA]</scope>
    <source>
        <strain evidence="1 2">DSM 29439</strain>
    </source>
</reference>
<gene>
    <name evidence="1" type="ORF">SAMN05444851_3387</name>
</gene>